<comment type="caution">
    <text evidence="7">The sequence shown here is derived from an EMBL/GenBank/DDBJ whole genome shotgun (WGS) entry which is preliminary data.</text>
</comment>
<proteinExistence type="inferred from homology"/>
<feature type="compositionally biased region" description="Low complexity" evidence="6">
    <location>
        <begin position="224"/>
        <end position="234"/>
    </location>
</feature>
<evidence type="ECO:0000256" key="1">
    <source>
        <dbReference type="ARBA" id="ARBA00004470"/>
    </source>
</evidence>
<gene>
    <name evidence="7" type="ORF">AAHA92_28515</name>
</gene>
<dbReference type="PANTHER" id="PTHR34113:SF2">
    <property type="entry name" value="PROTEIN LIKE EARLY STARVATION, CHLOROPLASTIC"/>
    <property type="match status" value="1"/>
</dbReference>
<keyword evidence="4" id="KW-0809">Transit peptide</keyword>
<keyword evidence="3" id="KW-0934">Plastid</keyword>
<dbReference type="Proteomes" id="UP001567538">
    <property type="component" value="Unassembled WGS sequence"/>
</dbReference>
<reference evidence="7 8" key="1">
    <citation type="submission" date="2024-06" db="EMBL/GenBank/DDBJ databases">
        <title>A chromosome level genome sequence of Diviner's sage (Salvia divinorum).</title>
        <authorList>
            <person name="Ford S.A."/>
            <person name="Ro D.-K."/>
            <person name="Ness R.W."/>
            <person name="Phillips M.A."/>
        </authorList>
    </citation>
    <scope>NUCLEOTIDE SEQUENCE [LARGE SCALE GENOMIC DNA]</scope>
    <source>
        <strain evidence="7">SAF-2024a</strain>
        <tissue evidence="7">Leaf</tissue>
    </source>
</reference>
<evidence type="ECO:0000313" key="8">
    <source>
        <dbReference type="Proteomes" id="UP001567538"/>
    </source>
</evidence>
<evidence type="ECO:0000313" key="7">
    <source>
        <dbReference type="EMBL" id="KAL1535778.1"/>
    </source>
</evidence>
<evidence type="ECO:0000256" key="3">
    <source>
        <dbReference type="ARBA" id="ARBA00022640"/>
    </source>
</evidence>
<dbReference type="InterPro" id="IPR052495">
    <property type="entry name" value="Alpha-glucan_binding_chloro"/>
</dbReference>
<comment type="similarity">
    <text evidence="5">Belongs to the ESV1 family.</text>
</comment>
<organism evidence="7 8">
    <name type="scientific">Salvia divinorum</name>
    <name type="common">Maria pastora</name>
    <name type="synonym">Diviner's sage</name>
    <dbReference type="NCBI Taxonomy" id="28513"/>
    <lineage>
        <taxon>Eukaryota</taxon>
        <taxon>Viridiplantae</taxon>
        <taxon>Streptophyta</taxon>
        <taxon>Embryophyta</taxon>
        <taxon>Tracheophyta</taxon>
        <taxon>Spermatophyta</taxon>
        <taxon>Magnoliopsida</taxon>
        <taxon>eudicotyledons</taxon>
        <taxon>Gunneridae</taxon>
        <taxon>Pentapetalae</taxon>
        <taxon>asterids</taxon>
        <taxon>lamiids</taxon>
        <taxon>Lamiales</taxon>
        <taxon>Lamiaceae</taxon>
        <taxon>Nepetoideae</taxon>
        <taxon>Mentheae</taxon>
        <taxon>Salviinae</taxon>
        <taxon>Salvia</taxon>
        <taxon>Salvia subgen. Calosphace</taxon>
    </lineage>
</organism>
<name>A0ABD1FXU1_SALDI</name>
<keyword evidence="8" id="KW-1185">Reference proteome</keyword>
<evidence type="ECO:0000256" key="2">
    <source>
        <dbReference type="ARBA" id="ARBA00022528"/>
    </source>
</evidence>
<evidence type="ECO:0000256" key="5">
    <source>
        <dbReference type="ARBA" id="ARBA00038237"/>
    </source>
</evidence>
<evidence type="ECO:0000256" key="4">
    <source>
        <dbReference type="ARBA" id="ARBA00022946"/>
    </source>
</evidence>
<dbReference type="EMBL" id="JBEAFC010000011">
    <property type="protein sequence ID" value="KAL1535778.1"/>
    <property type="molecule type" value="Genomic_DNA"/>
</dbReference>
<feature type="region of interest" description="Disordered" evidence="6">
    <location>
        <begin position="186"/>
        <end position="239"/>
    </location>
</feature>
<dbReference type="PANTHER" id="PTHR34113">
    <property type="entry name" value="INACTIVE PURPLE ACID PHOSPHATASE-LIKE PROTEIN"/>
    <property type="match status" value="1"/>
</dbReference>
<accession>A0ABD1FXU1</accession>
<sequence>MATTHFHPPHSRATTAALRRRNGASPLFSFPEKTLPWRSGHILGNQPSAMSISRIAGFSRVKAANESGDSYLDMWKKARERERSSLQFEIMADKTAENSGEESAEDLEKRSREFEKLLEVPPEERDKVQRMQVIDRAAAAIAATRALLKDSAPPQPETAELDILSGGEEIGNLDEGREISSISVPQFSNSTSETPGPSFWAWAPPLQDDGGEGDNSFGSAKLKPASPFSAPSSPVLEQERSLESLSIPFETEMLQSQNLVPIPPLQSFVEVEKRDVEFSTNAAEAAEALSEMNEASNQGVNPDGTRWWKETGIEQRPDGVVCKWTLVRGVSADKGVEWENKYWEAADELAYKELGSEKSGRDAAGNVWREYWRESMMEIDGSVHLEKTAEKWGVNMQGTEWQEKWFEHYGAGQAEKWAHKWCSIDPNTPLEAGHAHVWHERWGEKYDGHGGSTKYTDKWAERFEGDGWAKWGDKWDEHFDENSQGMKQGESWWEGKYGDRWNRTWGEGHNGSGWVHKYGKSSCGEHWDTHVQQDTWYERFPHYGFYHCFENSTQLRDVKKPSEWPENS</sequence>
<feature type="compositionally biased region" description="Polar residues" evidence="6">
    <location>
        <begin position="186"/>
        <end position="195"/>
    </location>
</feature>
<protein>
    <submittedName>
        <fullName evidence="7">Uncharacterized protein</fullName>
    </submittedName>
</protein>
<comment type="subcellular location">
    <subcellularLocation>
        <location evidence="1">Plastid</location>
        <location evidence="1">Chloroplast stroma</location>
    </subcellularLocation>
</comment>
<keyword evidence="2" id="KW-0150">Chloroplast</keyword>
<dbReference type="AlphaFoldDB" id="A0ABD1FXU1"/>
<evidence type="ECO:0000256" key="6">
    <source>
        <dbReference type="SAM" id="MobiDB-lite"/>
    </source>
</evidence>
<dbReference type="GO" id="GO:0009570">
    <property type="term" value="C:chloroplast stroma"/>
    <property type="evidence" value="ECO:0007669"/>
    <property type="project" value="UniProtKB-SubCell"/>
</dbReference>